<protein>
    <recommendedName>
        <fullName evidence="3">Major facilitator superfamily (MFS) profile domain-containing protein</fullName>
    </recommendedName>
</protein>
<dbReference type="InterPro" id="IPR036259">
    <property type="entry name" value="MFS_trans_sf"/>
</dbReference>
<sequence>MVAVIQLPIALGASVGGQLFDATGYRSTFVASTAVLLPAASLAFTTPRAQARQAA</sequence>
<gene>
    <name evidence="1" type="ORF">GCM10009107_19980</name>
</gene>
<dbReference type="SUPFAM" id="SSF103473">
    <property type="entry name" value="MFS general substrate transporter"/>
    <property type="match status" value="1"/>
</dbReference>
<name>A0ABN1JYF7_9BURK</name>
<accession>A0ABN1JYF7</accession>
<organism evidence="1 2">
    <name type="scientific">Ideonella azotifigens</name>
    <dbReference type="NCBI Taxonomy" id="513160"/>
    <lineage>
        <taxon>Bacteria</taxon>
        <taxon>Pseudomonadati</taxon>
        <taxon>Pseudomonadota</taxon>
        <taxon>Betaproteobacteria</taxon>
        <taxon>Burkholderiales</taxon>
        <taxon>Sphaerotilaceae</taxon>
        <taxon>Ideonella</taxon>
    </lineage>
</organism>
<keyword evidence="2" id="KW-1185">Reference proteome</keyword>
<dbReference type="Proteomes" id="UP001500279">
    <property type="component" value="Unassembled WGS sequence"/>
</dbReference>
<comment type="caution">
    <text evidence="1">The sequence shown here is derived from an EMBL/GenBank/DDBJ whole genome shotgun (WGS) entry which is preliminary data.</text>
</comment>
<proteinExistence type="predicted"/>
<dbReference type="RefSeq" id="WP_310733297.1">
    <property type="nucleotide sequence ID" value="NZ_BAAAEW010000008.1"/>
</dbReference>
<evidence type="ECO:0000313" key="1">
    <source>
        <dbReference type="EMBL" id="GAA0749360.1"/>
    </source>
</evidence>
<evidence type="ECO:0000313" key="2">
    <source>
        <dbReference type="Proteomes" id="UP001500279"/>
    </source>
</evidence>
<dbReference type="EMBL" id="BAAAEW010000008">
    <property type="protein sequence ID" value="GAA0749360.1"/>
    <property type="molecule type" value="Genomic_DNA"/>
</dbReference>
<reference evidence="1 2" key="1">
    <citation type="journal article" date="2019" name="Int. J. Syst. Evol. Microbiol.">
        <title>The Global Catalogue of Microorganisms (GCM) 10K type strain sequencing project: providing services to taxonomists for standard genome sequencing and annotation.</title>
        <authorList>
            <consortium name="The Broad Institute Genomics Platform"/>
            <consortium name="The Broad Institute Genome Sequencing Center for Infectious Disease"/>
            <person name="Wu L."/>
            <person name="Ma J."/>
        </authorList>
    </citation>
    <scope>NUCLEOTIDE SEQUENCE [LARGE SCALE GENOMIC DNA]</scope>
    <source>
        <strain evidence="1 2">JCM 15503</strain>
    </source>
</reference>
<evidence type="ECO:0008006" key="3">
    <source>
        <dbReference type="Google" id="ProtNLM"/>
    </source>
</evidence>